<sequence length="446" mass="51756">MDKTKIEYQEACYTPYVAEPLFSERDVNFSLCRDGENPRPVRLSFVVFAEDKDGEWEDDAPIGECYATVLGENDDDFVEPVKIYNLGISASDFVTIVRSDSKSTVFRIFWPYGTVEIENANRTEEGLEISKIDLGTGEHINCTLTPKDSDHSFNLTLQLPVFGFSIRDIDANIVNDMLEINEEELSKYEYVFAGTENDDRITIHSDADHITYKYVWNQEGYITVRNMADINVIVDKIPSRGNLLQLLLGSEYVRGLMQFSSEIPVKENIAFVIKQKDQRWRIKISSSVEEHSDDATLLEPTELCKDVLGKLINLPVGSNEQLINELMKKQDQSVFQWLWLHENDWAYVKLEEHFNTLVDPEMEMMKRALVFNDFDNFMHRLRLASLDDRSPIQADALLARNAKRKIIRVKTLIQEHNSGVSSLWSLQREERMKILYYWRNFHSSFE</sequence>
<dbReference type="Proteomes" id="UP001319045">
    <property type="component" value="Chromosome"/>
</dbReference>
<evidence type="ECO:0000313" key="2">
    <source>
        <dbReference type="Proteomes" id="UP001319045"/>
    </source>
</evidence>
<organism evidence="1 2">
    <name type="scientific">Prevotella herbatica</name>
    <dbReference type="NCBI Taxonomy" id="2801997"/>
    <lineage>
        <taxon>Bacteria</taxon>
        <taxon>Pseudomonadati</taxon>
        <taxon>Bacteroidota</taxon>
        <taxon>Bacteroidia</taxon>
        <taxon>Bacteroidales</taxon>
        <taxon>Prevotellaceae</taxon>
        <taxon>Prevotella</taxon>
    </lineage>
</organism>
<proteinExistence type="predicted"/>
<evidence type="ECO:0000313" key="1">
    <source>
        <dbReference type="EMBL" id="BCS85855.1"/>
    </source>
</evidence>
<dbReference type="InterPro" id="IPR006530">
    <property type="entry name" value="YD"/>
</dbReference>
<name>A0ABN6EIV0_9BACT</name>
<protein>
    <submittedName>
        <fullName evidence="1">Uncharacterized protein</fullName>
    </submittedName>
</protein>
<dbReference type="RefSeq" id="WP_207153470.1">
    <property type="nucleotide sequence ID" value="NZ_AP024484.1"/>
</dbReference>
<reference evidence="1 2" key="1">
    <citation type="journal article" date="2022" name="Int. J. Syst. Evol. Microbiol.">
        <title>Prevotella herbatica sp. nov., a plant polysaccharide-decomposing anaerobic bacterium isolated from a methanogenic reactor.</title>
        <authorList>
            <person name="Uek A."/>
            <person name="Tonouchi A."/>
            <person name="Kaku N."/>
            <person name="Ueki K."/>
        </authorList>
    </citation>
    <scope>NUCLEOTIDE SEQUENCE [LARGE SCALE GENOMIC DNA]</scope>
    <source>
        <strain evidence="1 2">WR041</strain>
    </source>
</reference>
<gene>
    <name evidence="1" type="ORF">prwr041_17480</name>
</gene>
<keyword evidence="2" id="KW-1185">Reference proteome</keyword>
<dbReference type="NCBIfam" id="TIGR01643">
    <property type="entry name" value="YD_repeat_2x"/>
    <property type="match status" value="1"/>
</dbReference>
<dbReference type="EMBL" id="AP024484">
    <property type="protein sequence ID" value="BCS85855.1"/>
    <property type="molecule type" value="Genomic_DNA"/>
</dbReference>
<accession>A0ABN6EIV0</accession>